<dbReference type="AlphaFoldDB" id="A0A6J2YLI2"/>
<dbReference type="GO" id="GO:0005886">
    <property type="term" value="C:plasma membrane"/>
    <property type="evidence" value="ECO:0007669"/>
    <property type="project" value="TreeGrafter"/>
</dbReference>
<keyword evidence="2 5" id="KW-0812">Transmembrane</keyword>
<dbReference type="FunCoup" id="A0A6J2YLI2">
    <property type="interactions" value="63"/>
</dbReference>
<dbReference type="PANTHER" id="PTHR19282:SF273">
    <property type="entry name" value="TETRASPANIN"/>
    <property type="match status" value="1"/>
</dbReference>
<keyword evidence="3 5" id="KW-1133">Transmembrane helix</keyword>
<dbReference type="CDD" id="cd03127">
    <property type="entry name" value="tetraspanin_LEL"/>
    <property type="match status" value="1"/>
</dbReference>
<protein>
    <submittedName>
        <fullName evidence="7">Leukocyte surface antigen CD53-like</fullName>
    </submittedName>
</protein>
<feature type="transmembrane region" description="Helical" evidence="5">
    <location>
        <begin position="20"/>
        <end position="44"/>
    </location>
</feature>
<dbReference type="SUPFAM" id="SSF48652">
    <property type="entry name" value="Tetraspanin"/>
    <property type="match status" value="1"/>
</dbReference>
<name>A0A6J2YLI2_SITOR</name>
<evidence type="ECO:0000256" key="3">
    <source>
        <dbReference type="ARBA" id="ARBA00022989"/>
    </source>
</evidence>
<evidence type="ECO:0000313" key="6">
    <source>
        <dbReference type="Proteomes" id="UP000504635"/>
    </source>
</evidence>
<keyword evidence="4 5" id="KW-0472">Membrane</keyword>
<reference evidence="7" key="1">
    <citation type="submission" date="2025-08" db="UniProtKB">
        <authorList>
            <consortium name="RefSeq"/>
        </authorList>
    </citation>
    <scope>IDENTIFICATION</scope>
    <source>
        <tissue evidence="7">Gonads</tissue>
    </source>
</reference>
<dbReference type="PRINTS" id="PR00259">
    <property type="entry name" value="TMFOUR"/>
</dbReference>
<evidence type="ECO:0000313" key="7">
    <source>
        <dbReference type="RefSeq" id="XP_030764257.1"/>
    </source>
</evidence>
<dbReference type="InterPro" id="IPR018499">
    <property type="entry name" value="Tetraspanin/Peripherin"/>
</dbReference>
<evidence type="ECO:0000256" key="4">
    <source>
        <dbReference type="ARBA" id="ARBA00023136"/>
    </source>
</evidence>
<evidence type="ECO:0000256" key="2">
    <source>
        <dbReference type="ARBA" id="ARBA00022692"/>
    </source>
</evidence>
<sequence length="292" mass="31653">MLDDFKMRTCELNVIKYLLFGFNLLFAISGIGIIIAGALVLSDVGEFRHFMEGQVLAPPVVLIVAGCIVFLVASLGCYGAIRESYYMLMAFALCLLVIFIIELAVGIAAAVYKNDFHKGIKQLMRESMNKYETNEADRMAWDNLQTKLKCCGVDKNNDWILLLGKRPLSCCHATRDGSQPPEAIHCNSAKTGDEILYSDGCFDMIEYKAEEASKVLIGVGIGIAFVEGIGTGGFGFGFDGGGADLEWEVGLGTGFVVEWVGGWGIRDDGLGFGVGWRDHGLGAVWVMGGMEV</sequence>
<dbReference type="PANTHER" id="PTHR19282">
    <property type="entry name" value="TETRASPANIN"/>
    <property type="match status" value="1"/>
</dbReference>
<gene>
    <name evidence="7" type="primary">LOC115888629</name>
</gene>
<accession>A0A6J2YLI2</accession>
<dbReference type="KEGG" id="soy:115888629"/>
<dbReference type="Pfam" id="PF00335">
    <property type="entry name" value="Tetraspanin"/>
    <property type="match status" value="1"/>
</dbReference>
<dbReference type="RefSeq" id="XP_030764257.1">
    <property type="nucleotide sequence ID" value="XM_030908397.1"/>
</dbReference>
<feature type="transmembrane region" description="Helical" evidence="5">
    <location>
        <begin position="87"/>
        <end position="112"/>
    </location>
</feature>
<dbReference type="InParanoid" id="A0A6J2YLI2"/>
<proteinExistence type="predicted"/>
<dbReference type="GeneID" id="115888629"/>
<organism evidence="6 7">
    <name type="scientific">Sitophilus oryzae</name>
    <name type="common">Rice weevil</name>
    <name type="synonym">Curculio oryzae</name>
    <dbReference type="NCBI Taxonomy" id="7048"/>
    <lineage>
        <taxon>Eukaryota</taxon>
        <taxon>Metazoa</taxon>
        <taxon>Ecdysozoa</taxon>
        <taxon>Arthropoda</taxon>
        <taxon>Hexapoda</taxon>
        <taxon>Insecta</taxon>
        <taxon>Pterygota</taxon>
        <taxon>Neoptera</taxon>
        <taxon>Endopterygota</taxon>
        <taxon>Coleoptera</taxon>
        <taxon>Polyphaga</taxon>
        <taxon>Cucujiformia</taxon>
        <taxon>Curculionidae</taxon>
        <taxon>Dryophthorinae</taxon>
        <taxon>Sitophilus</taxon>
    </lineage>
</organism>
<dbReference type="OrthoDB" id="5982705at2759"/>
<dbReference type="Proteomes" id="UP000504635">
    <property type="component" value="Unplaced"/>
</dbReference>
<keyword evidence="6" id="KW-1185">Reference proteome</keyword>
<dbReference type="InterPro" id="IPR008952">
    <property type="entry name" value="Tetraspanin_EC2_sf"/>
</dbReference>
<evidence type="ECO:0000256" key="1">
    <source>
        <dbReference type="ARBA" id="ARBA00004141"/>
    </source>
</evidence>
<feature type="transmembrane region" description="Helical" evidence="5">
    <location>
        <begin position="56"/>
        <end position="81"/>
    </location>
</feature>
<evidence type="ECO:0000256" key="5">
    <source>
        <dbReference type="SAM" id="Phobius"/>
    </source>
</evidence>
<dbReference type="Gene3D" id="1.10.1450.10">
    <property type="entry name" value="Tetraspanin"/>
    <property type="match status" value="1"/>
</dbReference>
<comment type="subcellular location">
    <subcellularLocation>
        <location evidence="1">Membrane</location>
        <topology evidence="1">Multi-pass membrane protein</topology>
    </subcellularLocation>
</comment>